<feature type="domain" description="C2H2-type" evidence="12">
    <location>
        <begin position="400"/>
        <end position="427"/>
    </location>
</feature>
<dbReference type="EMBL" id="UFQT01000749">
    <property type="protein sequence ID" value="SSX26921.1"/>
    <property type="molecule type" value="Genomic_DNA"/>
</dbReference>
<sequence length="1081" mass="125825">MAEYSIENTCRICLKNYDDLSKLKDINDYADVINSLTQTKIYENVLIPTKICQNCVGLILLSNMVRTNLINSQRKWIDYLLYEGEQDTEALKQYKEDLEEISDDSSRLCRICLNPAEDDEIYVSQLPEYIKCSFLNLREYQNNVDIPENICKNCVQDLEITNYILNAFEMIANEENDDKTCLICKELCRKDTQIDSELVAFMLSINIELDLNLKDKLWNGLYCDACLQSLRIAKMIRYKSFKSEKVLKMQFENDLKTTEIVNPVEIEYMDEESSNDVDRDEVEEENYDENLKDNEKDEDDFFNLQLNTPALQILYSCAHCHKTYTYEKDLEMHVDIMHQTKGTLCTECGMNCRSIASLRQHKIRMHYQIYDHLCEICGRQFPGRPKYLAHVVTHFDVRSVLCQVCSATFKTKKSLNLHMRTHTGEKPYACDVCDKRFSHFSDKKRHTYTHTKVYPYNCEVCKKGFAKKNFLRKHQEQHNYFQSQFLKMTDFDGLCRLCLKPSKEKMVNVSHFDDLIKQIAKLKLVKHPLIPYKLCQTCSGIILAAGMLRINAVESNRYFMEYLESKEVQPLSEDELFEWEAELELIEHQEMEQQTKTEVKIDGDTKTEEVHESESAPNASEDVEMALVGEIMHIDPETGYFITQYDLNGTNSDYIIVSNPTTDATGIENIEPNNQVVSRMKENAMPAPPPSKNCRLCLNLCKYLPEENGLHFMKQMIKKIMPMKKFQGSPSVRVPDRLCDDCMGKLLIASDIADKASTAYEYFHTKLESGDILTISQNLCCVCLTEFNDENEITRMSNITESYFHLIASRNSKFKDELNFEKQICLKCVHDLELTNAIRYKNWKSEKVLELQFGGAKKSSSSTDNQIWIWDNDTDSDDCSEEPRDFTSRSLNPKLSQVADCQYCLAQFPSESSLRTHLHDAHIPISSECVQCGLKLVSERGAKLHYLSVHMRFVEAICDICGRTYHSQNKLNKHRIIHFEDRNVPCPLCPAKFKRKDNLKIHLRVHSGEKPFKCNYCEKRYAHHTDLKRHTFTHTSQYPFICKFCKAGFCKKAELKAHEEEHNPFDPNRKIKEAQIEYKEK</sequence>
<feature type="domain" description="ZAD" evidence="13">
    <location>
        <begin position="493"/>
        <end position="562"/>
    </location>
</feature>
<dbReference type="SUPFAM" id="SSF57716">
    <property type="entry name" value="Glucocorticoid receptor-like (DNA-binding domain)"/>
    <property type="match status" value="1"/>
</dbReference>
<keyword evidence="4 9" id="KW-0863">Zinc-finger</keyword>
<dbReference type="InterPro" id="IPR012934">
    <property type="entry name" value="Znf_AD"/>
</dbReference>
<feature type="binding site" evidence="10">
    <location>
        <position position="13"/>
    </location>
    <ligand>
        <name>Zn(2+)</name>
        <dbReference type="ChEBI" id="CHEBI:29105"/>
    </ligand>
</feature>
<dbReference type="GO" id="GO:0008270">
    <property type="term" value="F:zinc ion binding"/>
    <property type="evidence" value="ECO:0007669"/>
    <property type="project" value="UniProtKB-UniRule"/>
</dbReference>
<evidence type="ECO:0000256" key="3">
    <source>
        <dbReference type="ARBA" id="ARBA00022737"/>
    </source>
</evidence>
<keyword evidence="8" id="KW-0539">Nucleus</keyword>
<evidence type="ECO:0000256" key="8">
    <source>
        <dbReference type="ARBA" id="ARBA00023242"/>
    </source>
</evidence>
<dbReference type="SMART" id="SM00355">
    <property type="entry name" value="ZnF_C2H2"/>
    <property type="match status" value="12"/>
</dbReference>
<dbReference type="PROSITE" id="PS51915">
    <property type="entry name" value="ZAD"/>
    <property type="match status" value="2"/>
</dbReference>
<dbReference type="Gene3D" id="3.30.160.60">
    <property type="entry name" value="Classic Zinc Finger"/>
    <property type="match status" value="7"/>
</dbReference>
<dbReference type="FunFam" id="3.30.160.60:FF:000072">
    <property type="entry name" value="zinc finger protein 143 isoform X1"/>
    <property type="match status" value="1"/>
</dbReference>
<evidence type="ECO:0000313" key="14">
    <source>
        <dbReference type="EMBL" id="SSX26921.1"/>
    </source>
</evidence>
<keyword evidence="3" id="KW-0677">Repeat</keyword>
<dbReference type="Pfam" id="PF13912">
    <property type="entry name" value="zf-C2H2_6"/>
    <property type="match status" value="3"/>
</dbReference>
<keyword evidence="7" id="KW-0804">Transcription</keyword>
<dbReference type="InterPro" id="IPR036236">
    <property type="entry name" value="Znf_C2H2_sf"/>
</dbReference>
<evidence type="ECO:0000256" key="4">
    <source>
        <dbReference type="ARBA" id="ARBA00022771"/>
    </source>
</evidence>
<evidence type="ECO:0000256" key="1">
    <source>
        <dbReference type="ARBA" id="ARBA00004123"/>
    </source>
</evidence>
<accession>A0A336MC57</accession>
<protein>
    <submittedName>
        <fullName evidence="14">CSON014007 protein</fullName>
    </submittedName>
</protein>
<feature type="region of interest" description="Disordered" evidence="11">
    <location>
        <begin position="270"/>
        <end position="290"/>
    </location>
</feature>
<evidence type="ECO:0000256" key="9">
    <source>
        <dbReference type="PROSITE-ProRule" id="PRU00042"/>
    </source>
</evidence>
<dbReference type="SUPFAM" id="SSF57667">
    <property type="entry name" value="beta-beta-alpha zinc fingers"/>
    <property type="match status" value="5"/>
</dbReference>
<evidence type="ECO:0000256" key="7">
    <source>
        <dbReference type="ARBA" id="ARBA00023163"/>
    </source>
</evidence>
<feature type="domain" description="C2H2-type" evidence="12">
    <location>
        <begin position="984"/>
        <end position="1011"/>
    </location>
</feature>
<feature type="binding site" evidence="10">
    <location>
        <position position="52"/>
    </location>
    <ligand>
        <name>Zn(2+)</name>
        <dbReference type="ChEBI" id="CHEBI:29105"/>
    </ligand>
</feature>
<organism evidence="14">
    <name type="scientific">Culicoides sonorensis</name>
    <name type="common">Biting midge</name>
    <dbReference type="NCBI Taxonomy" id="179676"/>
    <lineage>
        <taxon>Eukaryota</taxon>
        <taxon>Metazoa</taxon>
        <taxon>Ecdysozoa</taxon>
        <taxon>Arthropoda</taxon>
        <taxon>Hexapoda</taxon>
        <taxon>Insecta</taxon>
        <taxon>Pterygota</taxon>
        <taxon>Neoptera</taxon>
        <taxon>Endopterygota</taxon>
        <taxon>Diptera</taxon>
        <taxon>Nematocera</taxon>
        <taxon>Chironomoidea</taxon>
        <taxon>Ceratopogonidae</taxon>
        <taxon>Ceratopogoninae</taxon>
        <taxon>Culicoides</taxon>
        <taxon>Monoculicoides</taxon>
    </lineage>
</organism>
<reference evidence="14" key="1">
    <citation type="submission" date="2018-07" db="EMBL/GenBank/DDBJ databases">
        <authorList>
            <person name="Quirk P.G."/>
            <person name="Krulwich T.A."/>
        </authorList>
    </citation>
    <scope>NUCLEOTIDE SEQUENCE</scope>
</reference>
<dbReference type="Pfam" id="PF00096">
    <property type="entry name" value="zf-C2H2"/>
    <property type="match status" value="1"/>
</dbReference>
<dbReference type="AlphaFoldDB" id="A0A336MC57"/>
<dbReference type="PROSITE" id="PS50157">
    <property type="entry name" value="ZINC_FINGER_C2H2_2"/>
    <property type="match status" value="9"/>
</dbReference>
<dbReference type="PROSITE" id="PS00028">
    <property type="entry name" value="ZINC_FINGER_C2H2_1"/>
    <property type="match status" value="11"/>
</dbReference>
<comment type="subcellular location">
    <subcellularLocation>
        <location evidence="1">Nucleus</location>
    </subcellularLocation>
</comment>
<dbReference type="FunFam" id="3.30.160.60:FF:001289">
    <property type="entry name" value="Zinc finger protein 574"/>
    <property type="match status" value="1"/>
</dbReference>
<feature type="binding site" evidence="10">
    <location>
        <position position="498"/>
    </location>
    <ligand>
        <name>Zn(2+)</name>
        <dbReference type="ChEBI" id="CHEBI:29105"/>
    </ligand>
</feature>
<evidence type="ECO:0000259" key="12">
    <source>
        <dbReference type="PROSITE" id="PS50157"/>
    </source>
</evidence>
<feature type="domain" description="C2H2-type" evidence="12">
    <location>
        <begin position="428"/>
        <end position="455"/>
    </location>
</feature>
<dbReference type="GO" id="GO:0006357">
    <property type="term" value="P:regulation of transcription by RNA polymerase II"/>
    <property type="evidence" value="ECO:0007669"/>
    <property type="project" value="UniProtKB-ARBA"/>
</dbReference>
<keyword evidence="5 10" id="KW-0862">Zinc</keyword>
<feature type="binding site" evidence="10">
    <location>
        <position position="10"/>
    </location>
    <ligand>
        <name>Zn(2+)</name>
        <dbReference type="ChEBI" id="CHEBI:29105"/>
    </ligand>
</feature>
<evidence type="ECO:0000259" key="13">
    <source>
        <dbReference type="PROSITE" id="PS51915"/>
    </source>
</evidence>
<name>A0A336MC57_CULSO</name>
<feature type="domain" description="C2H2-type" evidence="12">
    <location>
        <begin position="1012"/>
        <end position="1039"/>
    </location>
</feature>
<feature type="domain" description="C2H2-type" evidence="12">
    <location>
        <begin position="315"/>
        <end position="343"/>
    </location>
</feature>
<evidence type="ECO:0000256" key="10">
    <source>
        <dbReference type="PROSITE-ProRule" id="PRU01263"/>
    </source>
</evidence>
<feature type="binding site" evidence="10">
    <location>
        <position position="535"/>
    </location>
    <ligand>
        <name>Zn(2+)</name>
        <dbReference type="ChEBI" id="CHEBI:29105"/>
    </ligand>
</feature>
<proteinExistence type="predicted"/>
<evidence type="ECO:0000256" key="11">
    <source>
        <dbReference type="SAM" id="MobiDB-lite"/>
    </source>
</evidence>
<dbReference type="PANTHER" id="PTHR24379:SF125">
    <property type="entry name" value="C2H2-TYPE DOMAIN-CONTAINING PROTEIN"/>
    <property type="match status" value="1"/>
</dbReference>
<evidence type="ECO:0000256" key="2">
    <source>
        <dbReference type="ARBA" id="ARBA00022723"/>
    </source>
</evidence>
<feature type="domain" description="C2H2-type" evidence="12">
    <location>
        <begin position="956"/>
        <end position="983"/>
    </location>
</feature>
<feature type="region of interest" description="Disordered" evidence="11">
    <location>
        <begin position="1061"/>
        <end position="1081"/>
    </location>
</feature>
<feature type="compositionally biased region" description="Acidic residues" evidence="11">
    <location>
        <begin position="270"/>
        <end position="288"/>
    </location>
</feature>
<keyword evidence="2 10" id="KW-0479">Metal-binding</keyword>
<feature type="binding site" evidence="10">
    <location>
        <position position="495"/>
    </location>
    <ligand>
        <name>Zn(2+)</name>
        <dbReference type="ChEBI" id="CHEBI:29105"/>
    </ligand>
</feature>
<dbReference type="GO" id="GO:0005634">
    <property type="term" value="C:nucleus"/>
    <property type="evidence" value="ECO:0007669"/>
    <property type="project" value="UniProtKB-SubCell"/>
</dbReference>
<feature type="domain" description="C2H2-type" evidence="12">
    <location>
        <begin position="372"/>
        <end position="399"/>
    </location>
</feature>
<feature type="domain" description="ZAD" evidence="13">
    <location>
        <begin position="8"/>
        <end position="79"/>
    </location>
</feature>
<dbReference type="SMART" id="SM00868">
    <property type="entry name" value="zf-AD"/>
    <property type="match status" value="6"/>
</dbReference>
<feature type="binding site" evidence="10">
    <location>
        <position position="55"/>
    </location>
    <ligand>
        <name>Zn(2+)</name>
        <dbReference type="ChEBI" id="CHEBI:29105"/>
    </ligand>
</feature>
<gene>
    <name evidence="14" type="primary">CSON014007</name>
</gene>
<feature type="binding site" evidence="10">
    <location>
        <position position="538"/>
    </location>
    <ligand>
        <name>Zn(2+)</name>
        <dbReference type="ChEBI" id="CHEBI:29105"/>
    </ligand>
</feature>
<dbReference type="InterPro" id="IPR013087">
    <property type="entry name" value="Znf_C2H2_type"/>
</dbReference>
<dbReference type="FunFam" id="3.30.160.60:FF:002343">
    <property type="entry name" value="Zinc finger protein 33A"/>
    <property type="match status" value="1"/>
</dbReference>
<feature type="domain" description="C2H2-type" evidence="12">
    <location>
        <begin position="1040"/>
        <end position="1067"/>
    </location>
</feature>
<feature type="domain" description="C2H2-type" evidence="12">
    <location>
        <begin position="456"/>
        <end position="483"/>
    </location>
</feature>
<keyword evidence="6" id="KW-0805">Transcription regulation</keyword>
<dbReference type="VEuPathDB" id="VectorBase:CSON014007"/>
<dbReference type="PANTHER" id="PTHR24379">
    <property type="entry name" value="KRAB AND ZINC FINGER DOMAIN-CONTAINING"/>
    <property type="match status" value="1"/>
</dbReference>
<evidence type="ECO:0000256" key="6">
    <source>
        <dbReference type="ARBA" id="ARBA00023015"/>
    </source>
</evidence>
<evidence type="ECO:0000256" key="5">
    <source>
        <dbReference type="ARBA" id="ARBA00022833"/>
    </source>
</evidence>